<dbReference type="GO" id="GO:0016579">
    <property type="term" value="P:protein deubiquitination"/>
    <property type="evidence" value="ECO:0007669"/>
    <property type="project" value="InterPro"/>
</dbReference>
<dbReference type="AlphaFoldDB" id="A0A1G4KAZ1"/>
<dbReference type="Gene3D" id="3.90.70.10">
    <property type="entry name" value="Cysteine proteinases"/>
    <property type="match status" value="2"/>
</dbReference>
<evidence type="ECO:0000256" key="7">
    <source>
        <dbReference type="SAM" id="MobiDB-lite"/>
    </source>
</evidence>
<feature type="region of interest" description="Disordered" evidence="7">
    <location>
        <begin position="681"/>
        <end position="712"/>
    </location>
</feature>
<dbReference type="GO" id="GO:0006508">
    <property type="term" value="P:proteolysis"/>
    <property type="evidence" value="ECO:0007669"/>
    <property type="project" value="UniProtKB-KW"/>
</dbReference>
<dbReference type="FunFam" id="3.90.70.10:FF:000131">
    <property type="entry name" value="Ubiquitin carboxyl-terminal hydrolase"/>
    <property type="match status" value="1"/>
</dbReference>
<feature type="domain" description="USP" evidence="8">
    <location>
        <begin position="136"/>
        <end position="634"/>
    </location>
</feature>
<dbReference type="GO" id="GO:0005829">
    <property type="term" value="C:cytosol"/>
    <property type="evidence" value="ECO:0007669"/>
    <property type="project" value="TreeGrafter"/>
</dbReference>
<evidence type="ECO:0000256" key="3">
    <source>
        <dbReference type="ARBA" id="ARBA00022670"/>
    </source>
</evidence>
<dbReference type="PROSITE" id="PS00972">
    <property type="entry name" value="USP_1"/>
    <property type="match status" value="1"/>
</dbReference>
<keyword evidence="6" id="KW-0833">Ubl conjugation pathway</keyword>
<reference evidence="10" key="1">
    <citation type="submission" date="2016-03" db="EMBL/GenBank/DDBJ databases">
        <authorList>
            <person name="Devillers Hugo."/>
        </authorList>
    </citation>
    <scope>NUCLEOTIDE SEQUENCE [LARGE SCALE GENOMIC DNA]</scope>
</reference>
<comment type="catalytic activity">
    <reaction evidence="1 6">
        <text>Thiol-dependent hydrolysis of ester, thioester, amide, peptide and isopeptide bonds formed by the C-terminal Gly of ubiquitin (a 76-residue protein attached to proteins as an intracellular targeting signal).</text>
        <dbReference type="EC" id="3.4.19.12"/>
    </reaction>
</comment>
<dbReference type="InterPro" id="IPR001394">
    <property type="entry name" value="Peptidase_C19_UCH"/>
</dbReference>
<organism evidence="9 10">
    <name type="scientific">Lachancea nothofagi CBS 11611</name>
    <dbReference type="NCBI Taxonomy" id="1266666"/>
    <lineage>
        <taxon>Eukaryota</taxon>
        <taxon>Fungi</taxon>
        <taxon>Dikarya</taxon>
        <taxon>Ascomycota</taxon>
        <taxon>Saccharomycotina</taxon>
        <taxon>Saccharomycetes</taxon>
        <taxon>Saccharomycetales</taxon>
        <taxon>Saccharomycetaceae</taxon>
        <taxon>Lachancea</taxon>
    </lineage>
</organism>
<feature type="compositionally biased region" description="Low complexity" evidence="7">
    <location>
        <begin position="296"/>
        <end position="319"/>
    </location>
</feature>
<dbReference type="PROSITE" id="PS50235">
    <property type="entry name" value="USP_3"/>
    <property type="match status" value="1"/>
</dbReference>
<feature type="compositionally biased region" description="Basic and acidic residues" evidence="7">
    <location>
        <begin position="8"/>
        <end position="28"/>
    </location>
</feature>
<feature type="region of interest" description="Disordered" evidence="7">
    <location>
        <begin position="171"/>
        <end position="253"/>
    </location>
</feature>
<dbReference type="InterPro" id="IPR050164">
    <property type="entry name" value="Peptidase_C19"/>
</dbReference>
<comment type="similarity">
    <text evidence="2 6">Belongs to the peptidase C19 family.</text>
</comment>
<evidence type="ECO:0000256" key="6">
    <source>
        <dbReference type="RuleBase" id="RU366025"/>
    </source>
</evidence>
<dbReference type="InterPro" id="IPR028889">
    <property type="entry name" value="USP"/>
</dbReference>
<evidence type="ECO:0000256" key="2">
    <source>
        <dbReference type="ARBA" id="ARBA00009085"/>
    </source>
</evidence>
<dbReference type="EC" id="3.4.19.12" evidence="6"/>
<dbReference type="PROSITE" id="PS00973">
    <property type="entry name" value="USP_2"/>
    <property type="match status" value="1"/>
</dbReference>
<feature type="region of interest" description="Disordered" evidence="7">
    <location>
        <begin position="81"/>
        <end position="104"/>
    </location>
</feature>
<evidence type="ECO:0000313" key="9">
    <source>
        <dbReference type="EMBL" id="SCV01343.1"/>
    </source>
</evidence>
<keyword evidence="4 6" id="KW-0378">Hydrolase</keyword>
<keyword evidence="10" id="KW-1185">Reference proteome</keyword>
<dbReference type="GO" id="GO:0005634">
    <property type="term" value="C:nucleus"/>
    <property type="evidence" value="ECO:0007669"/>
    <property type="project" value="TreeGrafter"/>
</dbReference>
<gene>
    <name evidence="9" type="ORF">LANO_0F11320G</name>
</gene>
<dbReference type="Proteomes" id="UP000189911">
    <property type="component" value="Chromosome F"/>
</dbReference>
<dbReference type="EMBL" id="LT598452">
    <property type="protein sequence ID" value="SCV01343.1"/>
    <property type="molecule type" value="Genomic_DNA"/>
</dbReference>
<evidence type="ECO:0000256" key="5">
    <source>
        <dbReference type="ARBA" id="ARBA00022807"/>
    </source>
</evidence>
<feature type="region of interest" description="Disordered" evidence="7">
    <location>
        <begin position="1"/>
        <end position="50"/>
    </location>
</feature>
<keyword evidence="5 6" id="KW-0788">Thiol protease</keyword>
<dbReference type="InterPro" id="IPR038765">
    <property type="entry name" value="Papain-like_cys_pep_sf"/>
</dbReference>
<evidence type="ECO:0000313" key="10">
    <source>
        <dbReference type="Proteomes" id="UP000189911"/>
    </source>
</evidence>
<proteinExistence type="inferred from homology"/>
<evidence type="ECO:0000256" key="4">
    <source>
        <dbReference type="ARBA" id="ARBA00022801"/>
    </source>
</evidence>
<evidence type="ECO:0000259" key="8">
    <source>
        <dbReference type="PROSITE" id="PS50235"/>
    </source>
</evidence>
<accession>A0A1G4KAZ1</accession>
<feature type="compositionally biased region" description="Basic and acidic residues" evidence="7">
    <location>
        <begin position="320"/>
        <end position="331"/>
    </location>
</feature>
<sequence>MSFKKWLSRSDKSSKQKAAAEHGLEDSAAKPAVPENAAEKTGKSDTSLGDKLLNVIVPSGGSKAASYPDRQSPVLAMEERHHGHRDFSGASNDPKSASSFAISDSDDPEFEYDLFPLLRPETSKLLPYGDGSNKVFGYENFGNTCYCNSVLQVIYNLPELRSHILQFPPKDPAVPRKRKTHMPGLKPRIFDDTSFILPTNGSDHSRKGSNCNGNCSSKDTGPRKNSNPPSRDRESFKSATSPRSYRSHSSATVHGTVMASDAITEKLHEGYTRIVVGRTGGKSGKKAYHQEIPTLSSSAPTPGSSVPSSSSNSSVGSSTKPEETSSEERKKAALIKGPVINVDHSFTENVPANEKAGLYTAVKDLYESITENICLTGVVSPIQFVETLKRENVLFSTMMHQDAHEFLNFLLNEISDYLDAHRGKELEDGEGSESKEANFIDQLFKGTLTNRTRCLTCDNVTYRNEPFLDFAIEVHEDKDTDIQTTLSDFHQKEMLNGANKFYCDECCGLQEAERVVGLKQLPFYLALHMKRFKYSEKHNCNVKLFNKIHYPLTLKVCSTFDSSVCKRYELVGLVVHMGGGPHHGHYVSLCKTDKFGWLLFDDETVETVNESTVLKFMGNSDDLTTAYLLFYKEMSVVDEKADGLDKRQKYAEAVDELVRLDEKIRSNMECNRTDHSCGLGDVPEGRNIRVKSSSKGSRRRSRLFSFKKSTKE</sequence>
<dbReference type="GO" id="GO:0004843">
    <property type="term" value="F:cysteine-type deubiquitinase activity"/>
    <property type="evidence" value="ECO:0007669"/>
    <property type="project" value="UniProtKB-UniRule"/>
</dbReference>
<name>A0A1G4KAZ1_9SACH</name>
<protein>
    <recommendedName>
        <fullName evidence="6">Ubiquitin carboxyl-terminal hydrolase</fullName>
        <ecNumber evidence="6">3.4.19.12</ecNumber>
    </recommendedName>
</protein>
<dbReference type="InterPro" id="IPR018200">
    <property type="entry name" value="USP_CS"/>
</dbReference>
<evidence type="ECO:0000256" key="1">
    <source>
        <dbReference type="ARBA" id="ARBA00000707"/>
    </source>
</evidence>
<dbReference type="PANTHER" id="PTHR24006:SF733">
    <property type="entry name" value="RE52890P"/>
    <property type="match status" value="1"/>
</dbReference>
<feature type="compositionally biased region" description="Low complexity" evidence="7">
    <location>
        <begin position="703"/>
        <end position="712"/>
    </location>
</feature>
<keyword evidence="3 6" id="KW-0645">Protease</keyword>
<dbReference type="Pfam" id="PF00443">
    <property type="entry name" value="UCH"/>
    <property type="match status" value="1"/>
</dbReference>
<feature type="compositionally biased region" description="Polar residues" evidence="7">
    <location>
        <begin position="237"/>
        <end position="253"/>
    </location>
</feature>
<feature type="region of interest" description="Disordered" evidence="7">
    <location>
        <begin position="293"/>
        <end position="331"/>
    </location>
</feature>
<feature type="compositionally biased region" description="Polar residues" evidence="7">
    <location>
        <begin position="196"/>
        <end position="229"/>
    </location>
</feature>
<dbReference type="OrthoDB" id="27652at2759"/>
<dbReference type="SUPFAM" id="SSF54001">
    <property type="entry name" value="Cysteine proteinases"/>
    <property type="match status" value="1"/>
</dbReference>
<dbReference type="PANTHER" id="PTHR24006">
    <property type="entry name" value="UBIQUITIN CARBOXYL-TERMINAL HYDROLASE"/>
    <property type="match status" value="1"/>
</dbReference>